<dbReference type="OrthoDB" id="977776at2"/>
<proteinExistence type="predicted"/>
<evidence type="ECO:0000313" key="5">
    <source>
        <dbReference type="Proteomes" id="UP000198384"/>
    </source>
</evidence>
<keyword evidence="5" id="KW-1185">Reference proteome</keyword>
<dbReference type="AlphaFoldDB" id="A0A238YJS7"/>
<reference evidence="4 5" key="1">
    <citation type="submission" date="2017-06" db="EMBL/GenBank/DDBJ databases">
        <authorList>
            <person name="Kim H.J."/>
            <person name="Triplett B.A."/>
        </authorList>
    </citation>
    <scope>NUCLEOTIDE SEQUENCE [LARGE SCALE GENOMIC DNA]</scope>
    <source>
        <strain evidence="4 5">DSM 29150</strain>
    </source>
</reference>
<sequence length="259" mass="28348">MKTKLHKTLLFLLVTVFALQVQGQAFVTGTLGTYKIKVQGTNLYLTQSTTTDAVTYETEVIGSDTQLFIINDHPDLEYYSITSKIVGKGALETLSIDTDKPALGCKGNLAGGVGQQDKWNLTRGVGTQIFLESDPTDTGWDGKSKRRFQDYAEGAPALLNGGTAVAFDWIFVEGLTLSNEEFDTSAFFMSNLVNDQLTIQGLPSNVKQIAVYSLLGQKLITKEVSSESLNMNVSSLKTGMYIVDFIGENGRFTKKIIKQ</sequence>
<dbReference type="RefSeq" id="WP_089382518.1">
    <property type="nucleotide sequence ID" value="NZ_FZNT01000009.1"/>
</dbReference>
<dbReference type="EMBL" id="FZNT01000009">
    <property type="protein sequence ID" value="SNR70883.1"/>
    <property type="molecule type" value="Genomic_DNA"/>
</dbReference>
<protein>
    <submittedName>
        <fullName evidence="4">Por secretion system C-terminal sorting domain-containing protein</fullName>
    </submittedName>
</protein>
<name>A0A238YJS7_9FLAO</name>
<accession>A0A238YJS7</accession>
<dbReference type="NCBIfam" id="TIGR04183">
    <property type="entry name" value="Por_Secre_tail"/>
    <property type="match status" value="1"/>
</dbReference>
<feature type="chain" id="PRO_5012398860" evidence="2">
    <location>
        <begin position="24"/>
        <end position="259"/>
    </location>
</feature>
<keyword evidence="1 2" id="KW-0732">Signal</keyword>
<feature type="domain" description="Secretion system C-terminal sorting" evidence="3">
    <location>
        <begin position="193"/>
        <end position="257"/>
    </location>
</feature>
<evidence type="ECO:0000256" key="1">
    <source>
        <dbReference type="ARBA" id="ARBA00022729"/>
    </source>
</evidence>
<feature type="signal peptide" evidence="2">
    <location>
        <begin position="1"/>
        <end position="23"/>
    </location>
</feature>
<gene>
    <name evidence="4" type="ORF">SAMN06265371_10999</name>
</gene>
<evidence type="ECO:0000256" key="2">
    <source>
        <dbReference type="SAM" id="SignalP"/>
    </source>
</evidence>
<dbReference type="InterPro" id="IPR026444">
    <property type="entry name" value="Secre_tail"/>
</dbReference>
<evidence type="ECO:0000259" key="3">
    <source>
        <dbReference type="Pfam" id="PF18962"/>
    </source>
</evidence>
<dbReference type="Pfam" id="PF18962">
    <property type="entry name" value="Por_Secre_tail"/>
    <property type="match status" value="1"/>
</dbReference>
<dbReference type="Proteomes" id="UP000198384">
    <property type="component" value="Unassembled WGS sequence"/>
</dbReference>
<organism evidence="4 5">
    <name type="scientific">Lutibacter agarilyticus</name>
    <dbReference type="NCBI Taxonomy" id="1109740"/>
    <lineage>
        <taxon>Bacteria</taxon>
        <taxon>Pseudomonadati</taxon>
        <taxon>Bacteroidota</taxon>
        <taxon>Flavobacteriia</taxon>
        <taxon>Flavobacteriales</taxon>
        <taxon>Flavobacteriaceae</taxon>
        <taxon>Lutibacter</taxon>
    </lineage>
</organism>
<evidence type="ECO:0000313" key="4">
    <source>
        <dbReference type="EMBL" id="SNR70883.1"/>
    </source>
</evidence>